<dbReference type="PROSITE" id="PS00107">
    <property type="entry name" value="PROTEIN_KINASE_ATP"/>
    <property type="match status" value="1"/>
</dbReference>
<evidence type="ECO:0000256" key="3">
    <source>
        <dbReference type="PROSITE-ProRule" id="PRU10141"/>
    </source>
</evidence>
<dbReference type="GO" id="GO:0004674">
    <property type="term" value="F:protein serine/threonine kinase activity"/>
    <property type="evidence" value="ECO:0007669"/>
    <property type="project" value="UniProtKB-KW"/>
</dbReference>
<keyword evidence="7" id="KW-0418">Kinase</keyword>
<protein>
    <submittedName>
        <fullName evidence="7">Mitogen-activated protein kinase 1</fullName>
    </submittedName>
</protein>
<dbReference type="SUPFAM" id="SSF56112">
    <property type="entry name" value="Protein kinase-like (PK-like)"/>
    <property type="match status" value="1"/>
</dbReference>
<dbReference type="CDD" id="cd07834">
    <property type="entry name" value="STKc_MAPK"/>
    <property type="match status" value="1"/>
</dbReference>
<feature type="binding site" evidence="3">
    <location>
        <position position="41"/>
    </location>
    <ligand>
        <name>ATP</name>
        <dbReference type="ChEBI" id="CHEBI:30616"/>
    </ligand>
</feature>
<dbReference type="InterPro" id="IPR008271">
    <property type="entry name" value="Ser/Thr_kinase_AS"/>
</dbReference>
<keyword evidence="7" id="KW-0808">Transferase</keyword>
<keyword evidence="4" id="KW-0723">Serine/threonine-protein kinase</keyword>
<comment type="similarity">
    <text evidence="4">Belongs to the protein kinase superfamily.</text>
</comment>
<dbReference type="PANTHER" id="PTHR24055">
    <property type="entry name" value="MITOGEN-ACTIVATED PROTEIN KINASE"/>
    <property type="match status" value="1"/>
</dbReference>
<dbReference type="PROSITE" id="PS00108">
    <property type="entry name" value="PROTEIN_KINASE_ST"/>
    <property type="match status" value="1"/>
</dbReference>
<keyword evidence="2 3" id="KW-0067">ATP-binding</keyword>
<organism evidence="7">
    <name type="scientific">Pyropia haitanensis</name>
    <name type="common">Red seaweed</name>
    <name type="synonym">Porphyra haitanensis</name>
    <dbReference type="NCBI Taxonomy" id="1262161"/>
    <lineage>
        <taxon>Eukaryota</taxon>
        <taxon>Rhodophyta</taxon>
        <taxon>Bangiophyceae</taxon>
        <taxon>Bangiales</taxon>
        <taxon>Bangiaceae</taxon>
        <taxon>Pyropia</taxon>
    </lineage>
</organism>
<dbReference type="PROSITE" id="PS50011">
    <property type="entry name" value="PROTEIN_KINASE_DOM"/>
    <property type="match status" value="1"/>
</dbReference>
<evidence type="ECO:0000256" key="5">
    <source>
        <dbReference type="SAM" id="MobiDB-lite"/>
    </source>
</evidence>
<feature type="region of interest" description="Disordered" evidence="5">
    <location>
        <begin position="383"/>
        <end position="471"/>
    </location>
</feature>
<dbReference type="AlphaFoldDB" id="A0A3G2FR01"/>
<dbReference type="InterPro" id="IPR050117">
    <property type="entry name" value="MAPK"/>
</dbReference>
<name>A0A3G2FR01_PYRHA</name>
<dbReference type="EMBL" id="MG765434">
    <property type="protein sequence ID" value="AYM94340.1"/>
    <property type="molecule type" value="mRNA"/>
</dbReference>
<dbReference type="InterPro" id="IPR011009">
    <property type="entry name" value="Kinase-like_dom_sf"/>
</dbReference>
<evidence type="ECO:0000256" key="4">
    <source>
        <dbReference type="RuleBase" id="RU000304"/>
    </source>
</evidence>
<dbReference type="FunFam" id="1.10.510.10:FF:000439">
    <property type="entry name" value="Mitogen-activated protein kinase"/>
    <property type="match status" value="1"/>
</dbReference>
<dbReference type="Pfam" id="PF00069">
    <property type="entry name" value="Pkinase"/>
    <property type="match status" value="1"/>
</dbReference>
<dbReference type="InterPro" id="IPR017441">
    <property type="entry name" value="Protein_kinase_ATP_BS"/>
</dbReference>
<dbReference type="SMART" id="SM00220">
    <property type="entry name" value="S_TKc"/>
    <property type="match status" value="1"/>
</dbReference>
<accession>A0A3G2FR01</accession>
<evidence type="ECO:0000259" key="6">
    <source>
        <dbReference type="PROSITE" id="PS50011"/>
    </source>
</evidence>
<feature type="domain" description="Protein kinase" evidence="6">
    <location>
        <begin position="12"/>
        <end position="305"/>
    </location>
</feature>
<dbReference type="GO" id="GO:0005524">
    <property type="term" value="F:ATP binding"/>
    <property type="evidence" value="ECO:0007669"/>
    <property type="project" value="UniProtKB-UniRule"/>
</dbReference>
<keyword evidence="1 3" id="KW-0547">Nucleotide-binding</keyword>
<dbReference type="Gene3D" id="1.10.510.10">
    <property type="entry name" value="Transferase(Phosphotransferase) domain 1"/>
    <property type="match status" value="1"/>
</dbReference>
<proteinExistence type="evidence at transcript level"/>
<evidence type="ECO:0000313" key="7">
    <source>
        <dbReference type="EMBL" id="AYM94340.1"/>
    </source>
</evidence>
<evidence type="ECO:0000256" key="2">
    <source>
        <dbReference type="ARBA" id="ARBA00022840"/>
    </source>
</evidence>
<evidence type="ECO:0000256" key="1">
    <source>
        <dbReference type="ARBA" id="ARBA00022741"/>
    </source>
</evidence>
<sequence length="471" mass="51964">MASPPPVLAGRYTLRNILGEGAYGVVAAAKDNQTGDEVAVKRIRSVLETYPMATRILREVKFNRMLRGHENLVQLRDLLLPSDVRTFQDTFLVFDIMPCDLSKVINSKARLNSDNIKFLMFQLLRGLLYLHRANVLHRDLKPSNLLVDGDCMLKICDLGLARAAFRTSDDDAYFWTTYVQTRWYRAPELVMPHSTNYTTAIDIWAAGCIFAELFLRRPLFPGKDHADQVRRIIKLTGKPGPDVISQMRHAPMEAAVAQQSASAPPNWAMLFPKANADEVQLMRAMLEFDPRKRISAADALRHPYFKEWRDNLGVGPAPPVLAAEEFEFETRVAARNPQAMEAIRAEMVGEIAHFHPESRDDLFGAAGLGVEVRGGNGVGAVGNTSGGRQLAGPDPHKEFSSALDGGNEDRKRRGGGTMPLPKFSAVSASEVRNKRATGGGTLPEAEMAQLAAAFRQKATRKPQGGGDAMEE</sequence>
<dbReference type="InterPro" id="IPR000719">
    <property type="entry name" value="Prot_kinase_dom"/>
</dbReference>
<dbReference type="Gene3D" id="3.30.200.20">
    <property type="entry name" value="Phosphorylase Kinase, domain 1"/>
    <property type="match status" value="1"/>
</dbReference>
<reference evidence="7" key="1">
    <citation type="submission" date="2018-01" db="EMBL/GenBank/DDBJ databases">
        <title>Genome-wide identification and expression pattern analysis under abiotic stress of mitogen-activated protein kinase genes in Pyropia yezoensis.</title>
        <authorList>
            <person name="Li C."/>
            <person name="Kong F."/>
            <person name="Sun P."/>
            <person name="Bi G."/>
            <person name="Li N."/>
            <person name="Mao Y."/>
        </authorList>
    </citation>
    <scope>NUCLEOTIDE SEQUENCE</scope>
</reference>